<keyword evidence="2" id="KW-1133">Transmembrane helix</keyword>
<comment type="caution">
    <text evidence="3">The sequence shown here is derived from an EMBL/GenBank/DDBJ whole genome shotgun (WGS) entry which is preliminary data.</text>
</comment>
<accession>A0A9D2LG96</accession>
<evidence type="ECO:0000256" key="1">
    <source>
        <dbReference type="SAM" id="MobiDB-lite"/>
    </source>
</evidence>
<feature type="transmembrane region" description="Helical" evidence="2">
    <location>
        <begin position="36"/>
        <end position="55"/>
    </location>
</feature>
<dbReference type="Proteomes" id="UP000823823">
    <property type="component" value="Unassembled WGS sequence"/>
</dbReference>
<reference evidence="3" key="1">
    <citation type="journal article" date="2021" name="PeerJ">
        <title>Extensive microbial diversity within the chicken gut microbiome revealed by metagenomics and culture.</title>
        <authorList>
            <person name="Gilroy R."/>
            <person name="Ravi A."/>
            <person name="Getino M."/>
            <person name="Pursley I."/>
            <person name="Horton D.L."/>
            <person name="Alikhan N.F."/>
            <person name="Baker D."/>
            <person name="Gharbi K."/>
            <person name="Hall N."/>
            <person name="Watson M."/>
            <person name="Adriaenssens E.M."/>
            <person name="Foster-Nyarko E."/>
            <person name="Jarju S."/>
            <person name="Secka A."/>
            <person name="Antonio M."/>
            <person name="Oren A."/>
            <person name="Chaudhuri R.R."/>
            <person name="La Ragione R."/>
            <person name="Hildebrand F."/>
            <person name="Pallen M.J."/>
        </authorList>
    </citation>
    <scope>NUCLEOTIDE SEQUENCE</scope>
    <source>
        <strain evidence="3">ChiHjej13B12-24818</strain>
    </source>
</reference>
<feature type="transmembrane region" description="Helical" evidence="2">
    <location>
        <begin position="12"/>
        <end position="30"/>
    </location>
</feature>
<name>A0A9D2LG96_9MICO</name>
<dbReference type="AlphaFoldDB" id="A0A9D2LG96"/>
<keyword evidence="2" id="KW-0812">Transmembrane</keyword>
<evidence type="ECO:0000313" key="4">
    <source>
        <dbReference type="Proteomes" id="UP000823823"/>
    </source>
</evidence>
<evidence type="ECO:0000313" key="3">
    <source>
        <dbReference type="EMBL" id="HJB11761.1"/>
    </source>
</evidence>
<reference evidence="3" key="2">
    <citation type="submission" date="2021-04" db="EMBL/GenBank/DDBJ databases">
        <authorList>
            <person name="Gilroy R."/>
        </authorList>
    </citation>
    <scope>NUCLEOTIDE SEQUENCE</scope>
    <source>
        <strain evidence="3">ChiHjej13B12-24818</strain>
    </source>
</reference>
<sequence length="112" mass="11947">MAQDKRRFDATWLPFGMMIGVAVGIGTGMILLDSLLLGAIAGMLLGLVIGIVLGFTPRRGEGTAEEAEDEYVRRQQEAAGELPPRQHTADPEGSTEGEPQDRNGRDGADGRP</sequence>
<gene>
    <name evidence="3" type="ORF">H9786_14780</name>
</gene>
<protein>
    <submittedName>
        <fullName evidence="3">Uncharacterized protein</fullName>
    </submittedName>
</protein>
<proteinExistence type="predicted"/>
<feature type="compositionally biased region" description="Basic and acidic residues" evidence="1">
    <location>
        <begin position="99"/>
        <end position="112"/>
    </location>
</feature>
<dbReference type="EMBL" id="DWZH01000114">
    <property type="protein sequence ID" value="HJB11761.1"/>
    <property type="molecule type" value="Genomic_DNA"/>
</dbReference>
<organism evidence="3 4">
    <name type="scientific">Candidatus Brachybacterium merdavium</name>
    <dbReference type="NCBI Taxonomy" id="2838513"/>
    <lineage>
        <taxon>Bacteria</taxon>
        <taxon>Bacillati</taxon>
        <taxon>Actinomycetota</taxon>
        <taxon>Actinomycetes</taxon>
        <taxon>Micrococcales</taxon>
        <taxon>Dermabacteraceae</taxon>
        <taxon>Brachybacterium</taxon>
    </lineage>
</organism>
<keyword evidence="2" id="KW-0472">Membrane</keyword>
<feature type="region of interest" description="Disordered" evidence="1">
    <location>
        <begin position="60"/>
        <end position="112"/>
    </location>
</feature>
<evidence type="ECO:0000256" key="2">
    <source>
        <dbReference type="SAM" id="Phobius"/>
    </source>
</evidence>